<sequence length="494" mass="51147">MSAVLEELGTASIALKAVSTSLNGYQSHLVRAQLLNITNPPPRIALLAPWWGAAMLSCTNTLTQLQAGATKTQAQAALIAAGLTRAKEAYARVELEVARSFNELNKYPALLRSVTAIATGNRPGGRDVETVIENMPAYAGDLLYLATPLAFSIGTLVGGPAGGLILGGAARAGAHVLPQLRHKRYGGLFDRTVADRLYGVITKTGGQALRLSVEPVEVAAISQPTSHRVDASFSGLMALVPTNDGTDAGSITISTINKADGTTHTVIAFPGTEGAAAAEASGGTSPFSINGLAEATTLGSQHVNAGVMEALEQTAIPAGSTVTLIGFSQGGKHAMNLAADERFAKKYKTQMVITAGSPVAQTAAQLPTSVKTLHLEHKDDPVPGLDGAANPHSINRITLGLSGYAVPTSKDTVFGAGHNFDNYVATLRSVEAQNLPDLHAHQAQLAQSLGTQTPAGTAPADGIVEVSTQTVKLRHISAKEAELQGGPHLLQQRQ</sequence>
<evidence type="ECO:0000313" key="2">
    <source>
        <dbReference type="Proteomes" id="UP001589862"/>
    </source>
</evidence>
<keyword evidence="2" id="KW-1185">Reference proteome</keyword>
<reference evidence="1 2" key="1">
    <citation type="submission" date="2024-09" db="EMBL/GenBank/DDBJ databases">
        <authorList>
            <person name="Sun Q."/>
            <person name="Mori K."/>
        </authorList>
    </citation>
    <scope>NUCLEOTIDE SEQUENCE [LARGE SCALE GENOMIC DNA]</scope>
    <source>
        <strain evidence="1 2">NCAIM B.02604</strain>
    </source>
</reference>
<dbReference type="EMBL" id="JBHLUB010000002">
    <property type="protein sequence ID" value="MFC0581203.1"/>
    <property type="molecule type" value="Genomic_DNA"/>
</dbReference>
<dbReference type="SUPFAM" id="SSF53474">
    <property type="entry name" value="alpha/beta-Hydrolases"/>
    <property type="match status" value="1"/>
</dbReference>
<evidence type="ECO:0000313" key="1">
    <source>
        <dbReference type="EMBL" id="MFC0581203.1"/>
    </source>
</evidence>
<dbReference type="Gene3D" id="3.40.50.1820">
    <property type="entry name" value="alpha/beta hydrolase"/>
    <property type="match status" value="1"/>
</dbReference>
<accession>A0ABV6P7U6</accession>
<dbReference type="RefSeq" id="WP_377457892.1">
    <property type="nucleotide sequence ID" value="NZ_JBHLUB010000002.1"/>
</dbReference>
<gene>
    <name evidence="1" type="ORF">ACFFFR_02210</name>
</gene>
<proteinExistence type="predicted"/>
<name>A0ABV6P7U6_9MICC</name>
<dbReference type="Proteomes" id="UP001589862">
    <property type="component" value="Unassembled WGS sequence"/>
</dbReference>
<evidence type="ECO:0008006" key="3">
    <source>
        <dbReference type="Google" id="ProtNLM"/>
    </source>
</evidence>
<comment type="caution">
    <text evidence="1">The sequence shown here is derived from an EMBL/GenBank/DDBJ whole genome shotgun (WGS) entry which is preliminary data.</text>
</comment>
<organism evidence="1 2">
    <name type="scientific">Micrococcoides hystricis</name>
    <dbReference type="NCBI Taxonomy" id="1572761"/>
    <lineage>
        <taxon>Bacteria</taxon>
        <taxon>Bacillati</taxon>
        <taxon>Actinomycetota</taxon>
        <taxon>Actinomycetes</taxon>
        <taxon>Micrococcales</taxon>
        <taxon>Micrococcaceae</taxon>
        <taxon>Micrococcoides</taxon>
    </lineage>
</organism>
<protein>
    <recommendedName>
        <fullName evidence="3">PE-PPE domain-containing protein</fullName>
    </recommendedName>
</protein>
<dbReference type="InterPro" id="IPR029058">
    <property type="entry name" value="AB_hydrolase_fold"/>
</dbReference>